<name>A0ABQ0QMD7_9PROT</name>
<dbReference type="EMBL" id="BAQC01000003">
    <property type="protein sequence ID" value="GBR50323.1"/>
    <property type="molecule type" value="Genomic_DNA"/>
</dbReference>
<protein>
    <submittedName>
        <fullName evidence="1">Uncharacterized protein</fullName>
    </submittedName>
</protein>
<comment type="caution">
    <text evidence="1">The sequence shown here is derived from an EMBL/GenBank/DDBJ whole genome shotgun (WGS) entry which is preliminary data.</text>
</comment>
<reference evidence="1 2" key="1">
    <citation type="submission" date="2013-04" db="EMBL/GenBank/DDBJ databases">
        <title>The genome sequencing project of 58 acetic acid bacteria.</title>
        <authorList>
            <person name="Okamoto-Kainuma A."/>
            <person name="Ishikawa M."/>
            <person name="Umino S."/>
            <person name="Koizumi Y."/>
            <person name="Shiwa Y."/>
            <person name="Yoshikawa H."/>
            <person name="Matsutani M."/>
            <person name="Matsushita K."/>
        </authorList>
    </citation>
    <scope>NUCLEOTIDE SEQUENCE [LARGE SCALE GENOMIC DNA]</scope>
    <source>
        <strain evidence="1 2">NBRC 106555</strain>
    </source>
</reference>
<accession>A0ABQ0QMD7</accession>
<keyword evidence="2" id="KW-1185">Reference proteome</keyword>
<proteinExistence type="predicted"/>
<organism evidence="1 2">
    <name type="scientific">Neokomagataea thailandica NBRC 106555</name>
    <dbReference type="NCBI Taxonomy" id="1223520"/>
    <lineage>
        <taxon>Bacteria</taxon>
        <taxon>Pseudomonadati</taxon>
        <taxon>Pseudomonadota</taxon>
        <taxon>Alphaproteobacteria</taxon>
        <taxon>Acetobacterales</taxon>
        <taxon>Acetobacteraceae</taxon>
        <taxon>Neokomagataea</taxon>
    </lineage>
</organism>
<evidence type="ECO:0000313" key="2">
    <source>
        <dbReference type="Proteomes" id="UP001062632"/>
    </source>
</evidence>
<evidence type="ECO:0000313" key="1">
    <source>
        <dbReference type="EMBL" id="GBR50323.1"/>
    </source>
</evidence>
<sequence length="60" mass="6607">MELWAGQSMARLGFESVKLWVKSGDVMPMLSAGAVKKNRGFPVDTVKIASWLRKVRALSA</sequence>
<gene>
    <name evidence="1" type="ORF">AA106555_0168</name>
</gene>
<dbReference type="Proteomes" id="UP001062632">
    <property type="component" value="Unassembled WGS sequence"/>
</dbReference>